<evidence type="ECO:0000313" key="2">
    <source>
        <dbReference type="EMBL" id="KNC86384.1"/>
    </source>
</evidence>
<organism evidence="2 3">
    <name type="scientific">Sphaeroforma arctica JP610</name>
    <dbReference type="NCBI Taxonomy" id="667725"/>
    <lineage>
        <taxon>Eukaryota</taxon>
        <taxon>Ichthyosporea</taxon>
        <taxon>Ichthyophonida</taxon>
        <taxon>Sphaeroforma</taxon>
    </lineage>
</organism>
<evidence type="ECO:0000313" key="3">
    <source>
        <dbReference type="Proteomes" id="UP000054560"/>
    </source>
</evidence>
<dbReference type="Proteomes" id="UP000054560">
    <property type="component" value="Unassembled WGS sequence"/>
</dbReference>
<reference evidence="2 3" key="1">
    <citation type="submission" date="2011-02" db="EMBL/GenBank/DDBJ databases">
        <title>The Genome Sequence of Sphaeroforma arctica JP610.</title>
        <authorList>
            <consortium name="The Broad Institute Genome Sequencing Platform"/>
            <person name="Russ C."/>
            <person name="Cuomo C."/>
            <person name="Young S.K."/>
            <person name="Zeng Q."/>
            <person name="Gargeya S."/>
            <person name="Alvarado L."/>
            <person name="Berlin A."/>
            <person name="Chapman S.B."/>
            <person name="Chen Z."/>
            <person name="Freedman E."/>
            <person name="Gellesch M."/>
            <person name="Goldberg J."/>
            <person name="Griggs A."/>
            <person name="Gujja S."/>
            <person name="Heilman E."/>
            <person name="Heiman D."/>
            <person name="Howarth C."/>
            <person name="Mehta T."/>
            <person name="Neiman D."/>
            <person name="Pearson M."/>
            <person name="Roberts A."/>
            <person name="Saif S."/>
            <person name="Shea T."/>
            <person name="Shenoy N."/>
            <person name="Sisk P."/>
            <person name="Stolte C."/>
            <person name="Sykes S."/>
            <person name="White J."/>
            <person name="Yandava C."/>
            <person name="Burger G."/>
            <person name="Gray M.W."/>
            <person name="Holland P.W.H."/>
            <person name="King N."/>
            <person name="Lang F.B.F."/>
            <person name="Roger A.J."/>
            <person name="Ruiz-Trillo I."/>
            <person name="Haas B."/>
            <person name="Nusbaum C."/>
            <person name="Birren B."/>
        </authorList>
    </citation>
    <scope>NUCLEOTIDE SEQUENCE [LARGE SCALE GENOMIC DNA]</scope>
    <source>
        <strain evidence="2 3">JP610</strain>
    </source>
</reference>
<keyword evidence="1" id="KW-0472">Membrane</keyword>
<dbReference type="GeneID" id="25901983"/>
<gene>
    <name evidence="2" type="ORF">SARC_01479</name>
</gene>
<feature type="transmembrane region" description="Helical" evidence="1">
    <location>
        <begin position="54"/>
        <end position="73"/>
    </location>
</feature>
<dbReference type="OrthoDB" id="1856718at2759"/>
<feature type="transmembrane region" description="Helical" evidence="1">
    <location>
        <begin position="93"/>
        <end position="112"/>
    </location>
</feature>
<proteinExistence type="predicted"/>
<dbReference type="AlphaFoldDB" id="A0A0L0GBV0"/>
<evidence type="ECO:0000256" key="1">
    <source>
        <dbReference type="SAM" id="Phobius"/>
    </source>
</evidence>
<dbReference type="EMBL" id="KQ241654">
    <property type="protein sequence ID" value="KNC86384.1"/>
    <property type="molecule type" value="Genomic_DNA"/>
</dbReference>
<name>A0A0L0GBV0_9EUKA</name>
<accession>A0A0L0GBV0</accession>
<protein>
    <submittedName>
        <fullName evidence="2">Uncharacterized protein</fullName>
    </submittedName>
</protein>
<keyword evidence="1" id="KW-1133">Transmembrane helix</keyword>
<keyword evidence="3" id="KW-1185">Reference proteome</keyword>
<sequence>MSSATAEREPLMASQMNTDPRKLYRNRSTSVASVMGGFVEGDGGDGQDFPQRGWTNFLIMSLGIGYLFPFSAMTQPVDYWKMLFPDIDMDFNISAVFMYTNLVALYLVVFVLPEMGYTPRYVL</sequence>
<dbReference type="RefSeq" id="XP_014160286.1">
    <property type="nucleotide sequence ID" value="XM_014304811.1"/>
</dbReference>
<keyword evidence="1" id="KW-0812">Transmembrane</keyword>